<keyword evidence="7" id="KW-1185">Reference proteome</keyword>
<name>A0A4Z1BQN4_9FLAO</name>
<dbReference type="PANTHER" id="PTHR43280">
    <property type="entry name" value="ARAC-FAMILY TRANSCRIPTIONAL REGULATOR"/>
    <property type="match status" value="1"/>
</dbReference>
<dbReference type="OrthoDB" id="5295174at2"/>
<keyword evidence="4" id="KW-0812">Transmembrane</keyword>
<feature type="transmembrane region" description="Helical" evidence="4">
    <location>
        <begin position="245"/>
        <end position="266"/>
    </location>
</feature>
<dbReference type="GO" id="GO:0043565">
    <property type="term" value="F:sequence-specific DNA binding"/>
    <property type="evidence" value="ECO:0007669"/>
    <property type="project" value="InterPro"/>
</dbReference>
<dbReference type="SUPFAM" id="SSF46689">
    <property type="entry name" value="Homeodomain-like"/>
    <property type="match status" value="1"/>
</dbReference>
<dbReference type="EMBL" id="SRPE01000005">
    <property type="protein sequence ID" value="TGN27199.1"/>
    <property type="molecule type" value="Genomic_DNA"/>
</dbReference>
<dbReference type="InterPro" id="IPR018060">
    <property type="entry name" value="HTH_AraC"/>
</dbReference>
<dbReference type="InterPro" id="IPR009057">
    <property type="entry name" value="Homeodomain-like_sf"/>
</dbReference>
<evidence type="ECO:0000259" key="5">
    <source>
        <dbReference type="PROSITE" id="PS01124"/>
    </source>
</evidence>
<protein>
    <submittedName>
        <fullName evidence="6">AraC family transcriptional regulator</fullName>
    </submittedName>
</protein>
<dbReference type="GO" id="GO:0003700">
    <property type="term" value="F:DNA-binding transcription factor activity"/>
    <property type="evidence" value="ECO:0007669"/>
    <property type="project" value="InterPro"/>
</dbReference>
<evidence type="ECO:0000313" key="7">
    <source>
        <dbReference type="Proteomes" id="UP000297998"/>
    </source>
</evidence>
<dbReference type="PANTHER" id="PTHR43280:SF2">
    <property type="entry name" value="HTH-TYPE TRANSCRIPTIONAL REGULATOR EXSA"/>
    <property type="match status" value="1"/>
</dbReference>
<accession>A0A4Z1BQN4</accession>
<dbReference type="Proteomes" id="UP000297998">
    <property type="component" value="Unassembled WGS sequence"/>
</dbReference>
<sequence>MKFECFFLLVFSFSIFCFSQSVDENNTFYQEAIQQIRKDNGKSIKIYEYLINNAKNPEQKINYELDLIKIKVFVSKDIEALDIYFGIQSEVEELDNTEIKDKYYIIGSDLASYLGFKDYSEKLYKKVKSKDEKWLNSIHHKFLDLRKDLSVYSNTKNQIQSELNANVVIDSLNKTTNDVERFIFLKRLKTYYLTTNSLEKFADYNSQLTSLNERLNVEKRSARNHLVNKLLEQNKLRIDKEDKNIQTLSIIFSVILLGFIVCLIFYKKKVNTIKTNLISDKVENEILIKLETFEKNKGFLNQNITITTLAKELDTNVKYLSSILNNVKQKSFNNYINELRIEYIIKCLKEDKKFRLYKVSHLATLSGFASQSSFTTFFKLVTGTTPSVFIKKMTENED</sequence>
<evidence type="ECO:0000256" key="3">
    <source>
        <dbReference type="ARBA" id="ARBA00023163"/>
    </source>
</evidence>
<organism evidence="6 7">
    <name type="scientific">Empedobacter tilapiae</name>
    <dbReference type="NCBI Taxonomy" id="2491114"/>
    <lineage>
        <taxon>Bacteria</taxon>
        <taxon>Pseudomonadati</taxon>
        <taxon>Bacteroidota</taxon>
        <taxon>Flavobacteriia</taxon>
        <taxon>Flavobacteriales</taxon>
        <taxon>Weeksellaceae</taxon>
        <taxon>Empedobacter</taxon>
    </lineage>
</organism>
<keyword evidence="4" id="KW-1133">Transmembrane helix</keyword>
<keyword evidence="2" id="KW-0238">DNA-binding</keyword>
<dbReference type="Pfam" id="PF12833">
    <property type="entry name" value="HTH_18"/>
    <property type="match status" value="1"/>
</dbReference>
<feature type="domain" description="HTH araC/xylS-type" evidence="5">
    <location>
        <begin position="284"/>
        <end position="392"/>
    </location>
</feature>
<dbReference type="Gene3D" id="1.10.10.60">
    <property type="entry name" value="Homeodomain-like"/>
    <property type="match status" value="2"/>
</dbReference>
<reference evidence="6 7" key="1">
    <citation type="submission" date="2019-03" db="EMBL/GenBank/DDBJ databases">
        <title>Empedobacter tilapiae sp. nov., isolated from an intestine of Nile tilapia Oreochromis niloticus.</title>
        <authorList>
            <person name="Kim Y.-O."/>
            <person name="Yoon J.-H."/>
        </authorList>
    </citation>
    <scope>NUCLEOTIDE SEQUENCE [LARGE SCALE GENOMIC DNA]</scope>
    <source>
        <strain evidence="6 7">MRS2</strain>
    </source>
</reference>
<dbReference type="PROSITE" id="PS01124">
    <property type="entry name" value="HTH_ARAC_FAMILY_2"/>
    <property type="match status" value="1"/>
</dbReference>
<keyword evidence="4" id="KW-0472">Membrane</keyword>
<gene>
    <name evidence="6" type="ORF">E4J94_08250</name>
</gene>
<keyword evidence="1" id="KW-0805">Transcription regulation</keyword>
<evidence type="ECO:0000256" key="2">
    <source>
        <dbReference type="ARBA" id="ARBA00023125"/>
    </source>
</evidence>
<comment type="caution">
    <text evidence="6">The sequence shown here is derived from an EMBL/GenBank/DDBJ whole genome shotgun (WGS) entry which is preliminary data.</text>
</comment>
<evidence type="ECO:0000256" key="1">
    <source>
        <dbReference type="ARBA" id="ARBA00023015"/>
    </source>
</evidence>
<proteinExistence type="predicted"/>
<dbReference type="AlphaFoldDB" id="A0A4Z1BQN4"/>
<dbReference type="RefSeq" id="WP_135835355.1">
    <property type="nucleotide sequence ID" value="NZ_CAUQWU010000005.1"/>
</dbReference>
<evidence type="ECO:0000256" key="4">
    <source>
        <dbReference type="SAM" id="Phobius"/>
    </source>
</evidence>
<dbReference type="SMART" id="SM00342">
    <property type="entry name" value="HTH_ARAC"/>
    <property type="match status" value="1"/>
</dbReference>
<keyword evidence="3" id="KW-0804">Transcription</keyword>
<evidence type="ECO:0000313" key="6">
    <source>
        <dbReference type="EMBL" id="TGN27199.1"/>
    </source>
</evidence>